<evidence type="ECO:0000256" key="5">
    <source>
        <dbReference type="ARBA" id="ARBA00022741"/>
    </source>
</evidence>
<evidence type="ECO:0000256" key="10">
    <source>
        <dbReference type="SAM" id="SignalP"/>
    </source>
</evidence>
<comment type="catalytic activity">
    <reaction evidence="1">
        <text>ATP + protein L-histidine = ADP + protein N-phospho-L-histidine.</text>
        <dbReference type="EC" id="2.7.13.3"/>
    </reaction>
</comment>
<dbReference type="RefSeq" id="WP_163942978.1">
    <property type="nucleotide sequence ID" value="NZ_JAAFZH010000001.1"/>
</dbReference>
<evidence type="ECO:0000259" key="12">
    <source>
        <dbReference type="Pfam" id="PF07730"/>
    </source>
</evidence>
<dbReference type="Gene3D" id="1.25.40.10">
    <property type="entry name" value="Tetratricopeptide repeat domain"/>
    <property type="match status" value="2"/>
</dbReference>
<dbReference type="AlphaFoldDB" id="A0A6L9L0G5"/>
<keyword evidence="10" id="KW-0732">Signal</keyword>
<keyword evidence="5" id="KW-0547">Nucleotide-binding</keyword>
<dbReference type="GO" id="GO:0005524">
    <property type="term" value="F:ATP binding"/>
    <property type="evidence" value="ECO:0007669"/>
    <property type="project" value="UniProtKB-KW"/>
</dbReference>
<proteinExistence type="predicted"/>
<accession>A0A6L9L0G5</accession>
<keyword evidence="9" id="KW-0812">Transmembrane</keyword>
<feature type="chain" id="PRO_5026688659" description="histidine kinase" evidence="10">
    <location>
        <begin position="21"/>
        <end position="605"/>
    </location>
</feature>
<dbReference type="InterPro" id="IPR003594">
    <property type="entry name" value="HATPase_dom"/>
</dbReference>
<dbReference type="InterPro" id="IPR036890">
    <property type="entry name" value="HATPase_C_sf"/>
</dbReference>
<feature type="domain" description="Histidine kinase/HSP90-like ATPase" evidence="11">
    <location>
        <begin position="510"/>
        <end position="596"/>
    </location>
</feature>
<organism evidence="13 14">
    <name type="scientific">Spirosoma terrae</name>
    <dbReference type="NCBI Taxonomy" id="1968276"/>
    <lineage>
        <taxon>Bacteria</taxon>
        <taxon>Pseudomonadati</taxon>
        <taxon>Bacteroidota</taxon>
        <taxon>Cytophagia</taxon>
        <taxon>Cytophagales</taxon>
        <taxon>Cytophagaceae</taxon>
        <taxon>Spirosoma</taxon>
    </lineage>
</organism>
<evidence type="ECO:0000256" key="8">
    <source>
        <dbReference type="ARBA" id="ARBA00023012"/>
    </source>
</evidence>
<evidence type="ECO:0000256" key="2">
    <source>
        <dbReference type="ARBA" id="ARBA00012438"/>
    </source>
</evidence>
<dbReference type="SUPFAM" id="SSF48452">
    <property type="entry name" value="TPR-like"/>
    <property type="match status" value="2"/>
</dbReference>
<sequence>MKPTHLLYVLLVLTIRYVSAQNQTVIGAKWKAIQQLEAQPTTYTRDTLLARAYADFVLELVKKEPVDSSRVYLEKAYQLAEQREWKAGVLLALIRKASCLNIGNRHYEAIRVGLKGLKLAEKQNDVYYKGVFHRSLGNNYDMLDNYDRAIPHYETCLRLSDHVPALQLTRAHVLVELGDAYRLTRKRPDRAKAMIEQAIAIYQQKDTAALGYAYDYYGQALTDLKLFREAEQSFTRSAGYYHKTGKEYLMPELLLHEAELFVAAKQYDRAMAKAKECLAYSQQKESLYGQRGAYWVLYEAQKATGHMAQALANHEWFVKLNDAINEDNNNHRFQSVRAEYELQTQADQIAQLTIEKQRQIQRFLLIGLVILVILSSYIFYNNRQLRQKNRAITAALVRGQTIERQRVAADLHDNLGATLSALRWNLEAMDKSKLSPVEQSVYTTISQQINQAYTDVRLLSHNLLPDELAKEGLRVALQKLIGKLNRNTSVRFLLEGTNTLPRMNMQTEFEVYSICLELLTNVCKHAQATEAYVTFSHTKERLSLTVGDNGTGFNEQRTEGRGLQNVAARVDTLGGTWTVESNRTGGMQNEIIIPLTTPVHTAWQT</sequence>
<evidence type="ECO:0000256" key="4">
    <source>
        <dbReference type="ARBA" id="ARBA00022679"/>
    </source>
</evidence>
<keyword evidence="14" id="KW-1185">Reference proteome</keyword>
<evidence type="ECO:0000256" key="9">
    <source>
        <dbReference type="SAM" id="Phobius"/>
    </source>
</evidence>
<dbReference type="Pfam" id="PF02518">
    <property type="entry name" value="HATPase_c"/>
    <property type="match status" value="1"/>
</dbReference>
<evidence type="ECO:0000256" key="6">
    <source>
        <dbReference type="ARBA" id="ARBA00022777"/>
    </source>
</evidence>
<dbReference type="InterPro" id="IPR011712">
    <property type="entry name" value="Sig_transdc_His_kin_sub3_dim/P"/>
</dbReference>
<name>A0A6L9L0G5_9BACT</name>
<reference evidence="13 14" key="1">
    <citation type="submission" date="2020-02" db="EMBL/GenBank/DDBJ databases">
        <title>Draft genome sequence of two Spirosoma agri KCTC 52727 and Spirosoma terrae KCTC 52035.</title>
        <authorList>
            <person name="Rojas J."/>
            <person name="Ambika Manirajan B."/>
            <person name="Suarez C."/>
            <person name="Ratering S."/>
            <person name="Schnell S."/>
        </authorList>
    </citation>
    <scope>NUCLEOTIDE SEQUENCE [LARGE SCALE GENOMIC DNA]</scope>
    <source>
        <strain evidence="13 14">KCTC 52035</strain>
    </source>
</reference>
<dbReference type="PANTHER" id="PTHR24421">
    <property type="entry name" value="NITRATE/NITRITE SENSOR PROTEIN NARX-RELATED"/>
    <property type="match status" value="1"/>
</dbReference>
<dbReference type="EMBL" id="JAAFZH010000001">
    <property type="protein sequence ID" value="NDU93984.1"/>
    <property type="molecule type" value="Genomic_DNA"/>
</dbReference>
<feature type="domain" description="Signal transduction histidine kinase subgroup 3 dimerisation and phosphoacceptor" evidence="12">
    <location>
        <begin position="403"/>
        <end position="468"/>
    </location>
</feature>
<protein>
    <recommendedName>
        <fullName evidence="2">histidine kinase</fullName>
        <ecNumber evidence="2">2.7.13.3</ecNumber>
    </recommendedName>
</protein>
<dbReference type="Gene3D" id="1.20.5.1930">
    <property type="match status" value="1"/>
</dbReference>
<evidence type="ECO:0000256" key="1">
    <source>
        <dbReference type="ARBA" id="ARBA00000085"/>
    </source>
</evidence>
<dbReference type="SMART" id="SM00028">
    <property type="entry name" value="TPR"/>
    <property type="match status" value="4"/>
</dbReference>
<dbReference type="Proteomes" id="UP000474175">
    <property type="component" value="Unassembled WGS sequence"/>
</dbReference>
<dbReference type="PANTHER" id="PTHR24421:SF10">
    <property type="entry name" value="NITRATE_NITRITE SENSOR PROTEIN NARQ"/>
    <property type="match status" value="1"/>
</dbReference>
<dbReference type="InterPro" id="IPR050482">
    <property type="entry name" value="Sensor_HK_TwoCompSys"/>
</dbReference>
<dbReference type="GO" id="GO:0046983">
    <property type="term" value="F:protein dimerization activity"/>
    <property type="evidence" value="ECO:0007669"/>
    <property type="project" value="InterPro"/>
</dbReference>
<keyword evidence="9" id="KW-0472">Membrane</keyword>
<dbReference type="EC" id="2.7.13.3" evidence="2"/>
<gene>
    <name evidence="13" type="ORF">GK108_03795</name>
</gene>
<evidence type="ECO:0000259" key="11">
    <source>
        <dbReference type="Pfam" id="PF02518"/>
    </source>
</evidence>
<evidence type="ECO:0000256" key="3">
    <source>
        <dbReference type="ARBA" id="ARBA00022553"/>
    </source>
</evidence>
<comment type="caution">
    <text evidence="13">The sequence shown here is derived from an EMBL/GenBank/DDBJ whole genome shotgun (WGS) entry which is preliminary data.</text>
</comment>
<dbReference type="GO" id="GO:0016020">
    <property type="term" value="C:membrane"/>
    <property type="evidence" value="ECO:0007669"/>
    <property type="project" value="InterPro"/>
</dbReference>
<feature type="signal peptide" evidence="10">
    <location>
        <begin position="1"/>
        <end position="20"/>
    </location>
</feature>
<evidence type="ECO:0000313" key="14">
    <source>
        <dbReference type="Proteomes" id="UP000474175"/>
    </source>
</evidence>
<keyword evidence="6" id="KW-0418">Kinase</keyword>
<keyword evidence="4" id="KW-0808">Transferase</keyword>
<evidence type="ECO:0000313" key="13">
    <source>
        <dbReference type="EMBL" id="NDU93984.1"/>
    </source>
</evidence>
<dbReference type="Pfam" id="PF07730">
    <property type="entry name" value="HisKA_3"/>
    <property type="match status" value="1"/>
</dbReference>
<evidence type="ECO:0000256" key="7">
    <source>
        <dbReference type="ARBA" id="ARBA00022840"/>
    </source>
</evidence>
<feature type="transmembrane region" description="Helical" evidence="9">
    <location>
        <begin position="363"/>
        <end position="380"/>
    </location>
</feature>
<dbReference type="Pfam" id="PF13424">
    <property type="entry name" value="TPR_12"/>
    <property type="match status" value="1"/>
</dbReference>
<keyword evidence="3" id="KW-0597">Phosphoprotein</keyword>
<keyword evidence="7" id="KW-0067">ATP-binding</keyword>
<dbReference type="CDD" id="cd16917">
    <property type="entry name" value="HATPase_UhpB-NarQ-NarX-like"/>
    <property type="match status" value="1"/>
</dbReference>
<keyword evidence="9" id="KW-1133">Transmembrane helix</keyword>
<dbReference type="Gene3D" id="3.30.565.10">
    <property type="entry name" value="Histidine kinase-like ATPase, C-terminal domain"/>
    <property type="match status" value="1"/>
</dbReference>
<dbReference type="GO" id="GO:0000155">
    <property type="term" value="F:phosphorelay sensor kinase activity"/>
    <property type="evidence" value="ECO:0007669"/>
    <property type="project" value="InterPro"/>
</dbReference>
<dbReference type="SUPFAM" id="SSF55874">
    <property type="entry name" value="ATPase domain of HSP90 chaperone/DNA topoisomerase II/histidine kinase"/>
    <property type="match status" value="1"/>
</dbReference>
<dbReference type="InterPro" id="IPR019734">
    <property type="entry name" value="TPR_rpt"/>
</dbReference>
<keyword evidence="8" id="KW-0902">Two-component regulatory system</keyword>
<dbReference type="InterPro" id="IPR011990">
    <property type="entry name" value="TPR-like_helical_dom_sf"/>
</dbReference>